<sequence>MFSTPETAEMRPLTAHPNTAWGEPLYRASNKPHAALMSVAVVKSDRVLRWRLMRYRKEEFANGEYVFEGSTGKVTSTTLDNSDFQNCRASSLLLANI</sequence>
<proteinExistence type="predicted"/>
<dbReference type="EMBL" id="KE747829">
    <property type="protein sequence ID" value="RMZ71968.1"/>
    <property type="molecule type" value="Genomic_DNA"/>
</dbReference>
<name>A0A3M7MBY9_9PLEO</name>
<dbReference type="Proteomes" id="UP000265663">
    <property type="component" value="Unassembled WGS sequence"/>
</dbReference>
<accession>A0A3M7MBY9</accession>
<reference evidence="2 3" key="1">
    <citation type="journal article" date="2014" name="PLoS ONE">
        <title>De novo Genome Assembly of the Fungal Plant Pathogen Pyrenophora semeniperda.</title>
        <authorList>
            <person name="Soliai M.M."/>
            <person name="Meyer S.E."/>
            <person name="Udall J.A."/>
            <person name="Elzinga D.E."/>
            <person name="Hermansen R.A."/>
            <person name="Bodily P.M."/>
            <person name="Hart A.A."/>
            <person name="Coleman C.E."/>
        </authorList>
    </citation>
    <scope>NUCLEOTIDE SEQUENCE [LARGE SCALE GENOMIC DNA]</scope>
    <source>
        <strain evidence="2 3">CCB06</strain>
        <tissue evidence="2">Mycelium</tissue>
    </source>
</reference>
<dbReference type="AlphaFoldDB" id="A0A3M7MBY9"/>
<protein>
    <submittedName>
        <fullName evidence="2">Uncharacterized protein</fullName>
    </submittedName>
</protein>
<organism evidence="2 3">
    <name type="scientific">Pyrenophora seminiperda CCB06</name>
    <dbReference type="NCBI Taxonomy" id="1302712"/>
    <lineage>
        <taxon>Eukaryota</taxon>
        <taxon>Fungi</taxon>
        <taxon>Dikarya</taxon>
        <taxon>Ascomycota</taxon>
        <taxon>Pezizomycotina</taxon>
        <taxon>Dothideomycetes</taxon>
        <taxon>Pleosporomycetidae</taxon>
        <taxon>Pleosporales</taxon>
        <taxon>Pleosporineae</taxon>
        <taxon>Pleosporaceae</taxon>
        <taxon>Pyrenophora</taxon>
    </lineage>
</organism>
<evidence type="ECO:0000256" key="1">
    <source>
        <dbReference type="SAM" id="MobiDB-lite"/>
    </source>
</evidence>
<evidence type="ECO:0000313" key="3">
    <source>
        <dbReference type="Proteomes" id="UP000265663"/>
    </source>
</evidence>
<keyword evidence="3" id="KW-1185">Reference proteome</keyword>
<gene>
    <name evidence="2" type="ORF">GMOD_00006952</name>
</gene>
<evidence type="ECO:0000313" key="2">
    <source>
        <dbReference type="EMBL" id="RMZ71968.1"/>
    </source>
</evidence>
<feature type="region of interest" description="Disordered" evidence="1">
    <location>
        <begin position="1"/>
        <end position="21"/>
    </location>
</feature>